<proteinExistence type="predicted"/>
<dbReference type="OrthoDB" id="848707at2759"/>
<evidence type="ECO:0000313" key="2">
    <source>
        <dbReference type="EMBL" id="KZV39568.1"/>
    </source>
</evidence>
<keyword evidence="3" id="KW-1185">Reference proteome</keyword>
<evidence type="ECO:0000313" key="3">
    <source>
        <dbReference type="Proteomes" id="UP000250235"/>
    </source>
</evidence>
<dbReference type="EMBL" id="KV000915">
    <property type="protein sequence ID" value="KZV39568.1"/>
    <property type="molecule type" value="Genomic_DNA"/>
</dbReference>
<sequence>MASSLISNSLNISFDSVLGMDDAGLVAVFESFVATFFRAIIFRQSFTLSTTIMASSLISNSLNISFDSVLGMDDAGLVAVFESFVATGLKGFLVCPAVYYEDALTEFFENGLVRDGMIVSTIQGISVEISEQVFAAVFELPMKGLTDLSEVPKDLVFDARRIFSESKEQCEQFRRRDDAHNLKDILLVHIQDLEKKISARFDEQDRVHRALGKDMHDQKNLSSLDLKSTHQKLSAQIAYAALDTVDVRKEVKEINAKVTHLDGQVAEIRSEQLDFRAKIEENYLNLSTQLGLIVDYLRRGDAKKGESGSSRPQPPPDDQSRPAGEVVAVALGKVVAEVEVREEAIGVDLPREDFTAVVVDRSEDHLKIG</sequence>
<feature type="region of interest" description="Disordered" evidence="1">
    <location>
        <begin position="302"/>
        <end position="323"/>
    </location>
</feature>
<dbReference type="Proteomes" id="UP000250235">
    <property type="component" value="Unassembled WGS sequence"/>
</dbReference>
<dbReference type="AlphaFoldDB" id="A0A2Z7C145"/>
<evidence type="ECO:0000256" key="1">
    <source>
        <dbReference type="SAM" id="MobiDB-lite"/>
    </source>
</evidence>
<accession>A0A2Z7C145</accession>
<reference evidence="2 3" key="1">
    <citation type="journal article" date="2015" name="Proc. Natl. Acad. Sci. U.S.A.">
        <title>The resurrection genome of Boea hygrometrica: A blueprint for survival of dehydration.</title>
        <authorList>
            <person name="Xiao L."/>
            <person name="Yang G."/>
            <person name="Zhang L."/>
            <person name="Yang X."/>
            <person name="Zhao S."/>
            <person name="Ji Z."/>
            <person name="Zhou Q."/>
            <person name="Hu M."/>
            <person name="Wang Y."/>
            <person name="Chen M."/>
            <person name="Xu Y."/>
            <person name="Jin H."/>
            <person name="Xiao X."/>
            <person name="Hu G."/>
            <person name="Bao F."/>
            <person name="Hu Y."/>
            <person name="Wan P."/>
            <person name="Li L."/>
            <person name="Deng X."/>
            <person name="Kuang T."/>
            <person name="Xiang C."/>
            <person name="Zhu J.K."/>
            <person name="Oliver M.J."/>
            <person name="He Y."/>
        </authorList>
    </citation>
    <scope>NUCLEOTIDE SEQUENCE [LARGE SCALE GENOMIC DNA]</scope>
    <source>
        <strain evidence="3">cv. XS01</strain>
    </source>
</reference>
<protein>
    <submittedName>
        <fullName evidence="2">Uncharacterized protein</fullName>
    </submittedName>
</protein>
<gene>
    <name evidence="2" type="ORF">F511_10821</name>
</gene>
<name>A0A2Z7C145_9LAMI</name>
<organism evidence="2 3">
    <name type="scientific">Dorcoceras hygrometricum</name>
    <dbReference type="NCBI Taxonomy" id="472368"/>
    <lineage>
        <taxon>Eukaryota</taxon>
        <taxon>Viridiplantae</taxon>
        <taxon>Streptophyta</taxon>
        <taxon>Embryophyta</taxon>
        <taxon>Tracheophyta</taxon>
        <taxon>Spermatophyta</taxon>
        <taxon>Magnoliopsida</taxon>
        <taxon>eudicotyledons</taxon>
        <taxon>Gunneridae</taxon>
        <taxon>Pentapetalae</taxon>
        <taxon>asterids</taxon>
        <taxon>lamiids</taxon>
        <taxon>Lamiales</taxon>
        <taxon>Gesneriaceae</taxon>
        <taxon>Didymocarpoideae</taxon>
        <taxon>Trichosporeae</taxon>
        <taxon>Loxocarpinae</taxon>
        <taxon>Dorcoceras</taxon>
    </lineage>
</organism>